<comment type="caution">
    <text evidence="1">The sequence shown here is derived from an EMBL/GenBank/DDBJ whole genome shotgun (WGS) entry which is preliminary data.</text>
</comment>
<reference evidence="1 2" key="1">
    <citation type="submission" date="2023-05" db="EMBL/GenBank/DDBJ databases">
        <title>Sedimentitalea sp. nov. JM2-8.</title>
        <authorList>
            <person name="Huang J."/>
        </authorList>
    </citation>
    <scope>NUCLEOTIDE SEQUENCE [LARGE SCALE GENOMIC DNA]</scope>
    <source>
        <strain evidence="1 2">JM2-8</strain>
    </source>
</reference>
<evidence type="ECO:0000313" key="2">
    <source>
        <dbReference type="Proteomes" id="UP001227126"/>
    </source>
</evidence>
<dbReference type="EMBL" id="JASNJE010000060">
    <property type="protein sequence ID" value="MDK3075873.1"/>
    <property type="molecule type" value="Genomic_DNA"/>
</dbReference>
<keyword evidence="2" id="KW-1185">Reference proteome</keyword>
<protein>
    <recommendedName>
        <fullName evidence="3">Transposase</fullName>
    </recommendedName>
</protein>
<sequence length="85" mass="9635">MDNMMIGVDLAKSVFQIHGASMAGHVKFRKKITRVQFRKFMSEQPGCLVVFEACGSANYWAREMAVLGHEVKLIAPQYVRPFVKC</sequence>
<gene>
    <name evidence="1" type="ORF">QO034_22730</name>
</gene>
<name>A0ABT7FLU4_9RHOB</name>
<organism evidence="1 2">
    <name type="scientific">Sedimentitalea xiamensis</name>
    <dbReference type="NCBI Taxonomy" id="3050037"/>
    <lineage>
        <taxon>Bacteria</taxon>
        <taxon>Pseudomonadati</taxon>
        <taxon>Pseudomonadota</taxon>
        <taxon>Alphaproteobacteria</taxon>
        <taxon>Rhodobacterales</taxon>
        <taxon>Paracoccaceae</taxon>
        <taxon>Sedimentitalea</taxon>
    </lineage>
</organism>
<accession>A0ABT7FLU4</accession>
<evidence type="ECO:0008006" key="3">
    <source>
        <dbReference type="Google" id="ProtNLM"/>
    </source>
</evidence>
<dbReference type="Proteomes" id="UP001227126">
    <property type="component" value="Unassembled WGS sequence"/>
</dbReference>
<dbReference type="RefSeq" id="WP_284487787.1">
    <property type="nucleotide sequence ID" value="NZ_JASNJE010000060.1"/>
</dbReference>
<proteinExistence type="predicted"/>
<evidence type="ECO:0000313" key="1">
    <source>
        <dbReference type="EMBL" id="MDK3075873.1"/>
    </source>
</evidence>